<dbReference type="InterPro" id="IPR036236">
    <property type="entry name" value="Znf_C2H2_sf"/>
</dbReference>
<proteinExistence type="inferred from homology"/>
<evidence type="ECO:0000256" key="4">
    <source>
        <dbReference type="ARBA" id="ARBA00022737"/>
    </source>
</evidence>
<evidence type="ECO:0000256" key="5">
    <source>
        <dbReference type="ARBA" id="ARBA00022771"/>
    </source>
</evidence>
<keyword evidence="10" id="KW-0539">Nucleus</keyword>
<feature type="domain" description="ZAD" evidence="15">
    <location>
        <begin position="25"/>
        <end position="101"/>
    </location>
</feature>
<dbReference type="PANTHER" id="PTHR16515:SF49">
    <property type="entry name" value="GASTRULA ZINC FINGER PROTEIN XLCGF49.1-LIKE-RELATED"/>
    <property type="match status" value="1"/>
</dbReference>
<feature type="domain" description="C2H2-type" evidence="14">
    <location>
        <begin position="365"/>
        <end position="392"/>
    </location>
</feature>
<evidence type="ECO:0000256" key="6">
    <source>
        <dbReference type="ARBA" id="ARBA00022833"/>
    </source>
</evidence>
<dbReference type="Pfam" id="PF00096">
    <property type="entry name" value="zf-C2H2"/>
    <property type="match status" value="4"/>
</dbReference>
<keyword evidence="5 11" id="KW-0863">Zinc-finger</keyword>
<feature type="region of interest" description="Disordered" evidence="13">
    <location>
        <begin position="556"/>
        <end position="585"/>
    </location>
</feature>
<feature type="domain" description="C2H2-type" evidence="14">
    <location>
        <begin position="447"/>
        <end position="474"/>
    </location>
</feature>
<dbReference type="PROSITE" id="PS50157">
    <property type="entry name" value="ZINC_FINGER_C2H2_2"/>
    <property type="match status" value="4"/>
</dbReference>
<dbReference type="SUPFAM" id="SSF57716">
    <property type="entry name" value="Glucocorticoid receptor-like (DNA-binding domain)"/>
    <property type="match status" value="1"/>
</dbReference>
<keyword evidence="4" id="KW-0677">Repeat</keyword>
<feature type="binding site" evidence="12">
    <location>
        <position position="27"/>
    </location>
    <ligand>
        <name>Zn(2+)</name>
        <dbReference type="ChEBI" id="CHEBI:29105"/>
    </ligand>
</feature>
<dbReference type="InterPro" id="IPR012934">
    <property type="entry name" value="Znf_AD"/>
</dbReference>
<dbReference type="Gene3D" id="3.40.1800.20">
    <property type="match status" value="1"/>
</dbReference>
<evidence type="ECO:0000256" key="3">
    <source>
        <dbReference type="ARBA" id="ARBA00022723"/>
    </source>
</evidence>
<dbReference type="AlphaFoldDB" id="A0AAN9Y634"/>
<name>A0AAN9Y634_9HEMI</name>
<feature type="domain" description="C2H2-type" evidence="14">
    <location>
        <begin position="393"/>
        <end position="417"/>
    </location>
</feature>
<dbReference type="FunFam" id="3.30.160.60:FF:000325">
    <property type="entry name" value="ZFP90 zinc finger protein"/>
    <property type="match status" value="1"/>
</dbReference>
<evidence type="ECO:0000256" key="10">
    <source>
        <dbReference type="ARBA" id="ARBA00023242"/>
    </source>
</evidence>
<gene>
    <name evidence="16" type="ORF">V9T40_007695</name>
</gene>
<protein>
    <submittedName>
        <fullName evidence="16">Uncharacterized protein</fullName>
    </submittedName>
</protein>
<evidence type="ECO:0000313" key="16">
    <source>
        <dbReference type="EMBL" id="KAK7592943.1"/>
    </source>
</evidence>
<dbReference type="Proteomes" id="UP001367676">
    <property type="component" value="Unassembled WGS sequence"/>
</dbReference>
<keyword evidence="6 12" id="KW-0862">Zinc</keyword>
<feature type="binding site" evidence="12">
    <location>
        <position position="74"/>
    </location>
    <ligand>
        <name>Zn(2+)</name>
        <dbReference type="ChEBI" id="CHEBI:29105"/>
    </ligand>
</feature>
<evidence type="ECO:0000256" key="13">
    <source>
        <dbReference type="SAM" id="MobiDB-lite"/>
    </source>
</evidence>
<feature type="domain" description="C2H2-type" evidence="14">
    <location>
        <begin position="419"/>
        <end position="446"/>
    </location>
</feature>
<dbReference type="FunFam" id="3.30.160.60:FF:000508">
    <property type="entry name" value="Myeloid zinc finger 1"/>
    <property type="match status" value="1"/>
</dbReference>
<dbReference type="GO" id="GO:0042802">
    <property type="term" value="F:identical protein binding"/>
    <property type="evidence" value="ECO:0007669"/>
    <property type="project" value="UniProtKB-ARBA"/>
</dbReference>
<dbReference type="PROSITE" id="PS51915">
    <property type="entry name" value="ZAD"/>
    <property type="match status" value="1"/>
</dbReference>
<dbReference type="GO" id="GO:0003677">
    <property type="term" value="F:DNA binding"/>
    <property type="evidence" value="ECO:0007669"/>
    <property type="project" value="UniProtKB-KW"/>
</dbReference>
<dbReference type="SMART" id="SM00868">
    <property type="entry name" value="zf-AD"/>
    <property type="match status" value="1"/>
</dbReference>
<dbReference type="Gene3D" id="3.30.160.60">
    <property type="entry name" value="Classic Zinc Finger"/>
    <property type="match status" value="4"/>
</dbReference>
<dbReference type="SUPFAM" id="SSF57667">
    <property type="entry name" value="beta-beta-alpha zinc fingers"/>
    <property type="match status" value="2"/>
</dbReference>
<keyword evidence="7" id="KW-0805">Transcription regulation</keyword>
<reference evidence="16 17" key="1">
    <citation type="submission" date="2024-03" db="EMBL/GenBank/DDBJ databases">
        <title>Adaptation during the transition from Ophiocordyceps entomopathogen to insect associate is accompanied by gene loss and intensified selection.</title>
        <authorList>
            <person name="Ward C.M."/>
            <person name="Onetto C.A."/>
            <person name="Borneman A.R."/>
        </authorList>
    </citation>
    <scope>NUCLEOTIDE SEQUENCE [LARGE SCALE GENOMIC DNA]</scope>
    <source>
        <strain evidence="16">AWRI1</strain>
        <tissue evidence="16">Single Adult Female</tissue>
    </source>
</reference>
<dbReference type="GO" id="GO:0008270">
    <property type="term" value="F:zinc ion binding"/>
    <property type="evidence" value="ECO:0007669"/>
    <property type="project" value="UniProtKB-UniRule"/>
</dbReference>
<comment type="caution">
    <text evidence="16">The sequence shown here is derived from an EMBL/GenBank/DDBJ whole genome shotgun (WGS) entry which is preliminary data.</text>
</comment>
<dbReference type="InterPro" id="IPR050331">
    <property type="entry name" value="Zinc_finger"/>
</dbReference>
<evidence type="ECO:0000256" key="12">
    <source>
        <dbReference type="PROSITE-ProRule" id="PRU01263"/>
    </source>
</evidence>
<evidence type="ECO:0000256" key="9">
    <source>
        <dbReference type="ARBA" id="ARBA00023163"/>
    </source>
</evidence>
<dbReference type="EMBL" id="JBBCAQ010000020">
    <property type="protein sequence ID" value="KAK7592943.1"/>
    <property type="molecule type" value="Genomic_DNA"/>
</dbReference>
<evidence type="ECO:0000256" key="1">
    <source>
        <dbReference type="ARBA" id="ARBA00004123"/>
    </source>
</evidence>
<feature type="binding site" evidence="12">
    <location>
        <position position="77"/>
    </location>
    <ligand>
        <name>Zn(2+)</name>
        <dbReference type="ChEBI" id="CHEBI:29105"/>
    </ligand>
</feature>
<evidence type="ECO:0000256" key="2">
    <source>
        <dbReference type="ARBA" id="ARBA00006991"/>
    </source>
</evidence>
<keyword evidence="9" id="KW-0804">Transcription</keyword>
<dbReference type="InterPro" id="IPR013087">
    <property type="entry name" value="Znf_C2H2_type"/>
</dbReference>
<dbReference type="GO" id="GO:0010468">
    <property type="term" value="P:regulation of gene expression"/>
    <property type="evidence" value="ECO:0007669"/>
    <property type="project" value="UniProtKB-ARBA"/>
</dbReference>
<evidence type="ECO:0000259" key="15">
    <source>
        <dbReference type="PROSITE" id="PS51915"/>
    </source>
</evidence>
<dbReference type="SMART" id="SM00355">
    <property type="entry name" value="ZnF_C2H2"/>
    <property type="match status" value="4"/>
</dbReference>
<sequence>MARSAELSELWKYKSNNSNNFYICNVCRLCANICDNVVPIFDKVNEKGSIYDKLKKCLPSISVRESDIKPKQVCVACVSKLELCVSFIEMSLDTDYKFDAMLQTRILPQMQINNDRLAQSMPHSSDLSWLQIKTEPEWNDVQPNELINRPNEQKLADQSMSGVTSALVSQAKSNQTIQQPSSLANFKIENDNYGALVNKQDTNHNLLQNLLMPEGMSAQDLIVLVEVKNEKNSQANNLILSNGKKHELSGVSVPGSCDKIAPTDDILPLSSRLIDSAVNNLDLGSLSDFDEATSLLKAFENDLMNALKTEALNQNDVPAFDYVPPKEQLKTDKDLIPKSTVDASCNTSIVTSADSMKKSPPARDFTCGICGRGFTRRNRLNAHIARHSSERPHSCDKCDQRFITRWDLTLHLRIHSGIFKCEYCGKAFPAKGKLERHRRTHTGERPFPCTLCAKAFSEKRNLENHLKTHAAASARNCASHVTIPRALPSVYLSCGHINSAASYSLRKTCDTCQKSTAVSAVGGSTATIVSPNVPTAVASQLKGQVVPPTIDSLNNNSCASSSSSSSCGNGSRISDNKVPSSSVGR</sequence>
<dbReference type="PROSITE" id="PS00028">
    <property type="entry name" value="ZINC_FINGER_C2H2_1"/>
    <property type="match status" value="4"/>
</dbReference>
<evidence type="ECO:0000256" key="7">
    <source>
        <dbReference type="ARBA" id="ARBA00023015"/>
    </source>
</evidence>
<evidence type="ECO:0000259" key="14">
    <source>
        <dbReference type="PROSITE" id="PS50157"/>
    </source>
</evidence>
<accession>A0AAN9Y634</accession>
<evidence type="ECO:0000256" key="11">
    <source>
        <dbReference type="PROSITE-ProRule" id="PRU00042"/>
    </source>
</evidence>
<comment type="subcellular location">
    <subcellularLocation>
        <location evidence="1">Nucleus</location>
    </subcellularLocation>
</comment>
<organism evidence="16 17">
    <name type="scientific">Parthenolecanium corni</name>
    <dbReference type="NCBI Taxonomy" id="536013"/>
    <lineage>
        <taxon>Eukaryota</taxon>
        <taxon>Metazoa</taxon>
        <taxon>Ecdysozoa</taxon>
        <taxon>Arthropoda</taxon>
        <taxon>Hexapoda</taxon>
        <taxon>Insecta</taxon>
        <taxon>Pterygota</taxon>
        <taxon>Neoptera</taxon>
        <taxon>Paraneoptera</taxon>
        <taxon>Hemiptera</taxon>
        <taxon>Sternorrhyncha</taxon>
        <taxon>Coccoidea</taxon>
        <taxon>Coccidae</taxon>
        <taxon>Parthenolecanium</taxon>
    </lineage>
</organism>
<keyword evidence="17" id="KW-1185">Reference proteome</keyword>
<keyword evidence="8" id="KW-0238">DNA-binding</keyword>
<comment type="similarity">
    <text evidence="2">Belongs to the krueppel C2H2-type zinc-finger protein family.</text>
</comment>
<dbReference type="GO" id="GO:0005634">
    <property type="term" value="C:nucleus"/>
    <property type="evidence" value="ECO:0007669"/>
    <property type="project" value="UniProtKB-SubCell"/>
</dbReference>
<feature type="compositionally biased region" description="Low complexity" evidence="13">
    <location>
        <begin position="556"/>
        <end position="571"/>
    </location>
</feature>
<evidence type="ECO:0000256" key="8">
    <source>
        <dbReference type="ARBA" id="ARBA00023125"/>
    </source>
</evidence>
<feature type="binding site" evidence="12">
    <location>
        <position position="30"/>
    </location>
    <ligand>
        <name>Zn(2+)</name>
        <dbReference type="ChEBI" id="CHEBI:29105"/>
    </ligand>
</feature>
<evidence type="ECO:0000313" key="17">
    <source>
        <dbReference type="Proteomes" id="UP001367676"/>
    </source>
</evidence>
<keyword evidence="3 12" id="KW-0479">Metal-binding</keyword>
<dbReference type="PANTHER" id="PTHR16515">
    <property type="entry name" value="PR DOMAIN ZINC FINGER PROTEIN"/>
    <property type="match status" value="1"/>
</dbReference>
<dbReference type="FunFam" id="3.30.160.60:FF:000744">
    <property type="entry name" value="zinc finger E-box-binding homeobox 1"/>
    <property type="match status" value="1"/>
</dbReference>
<dbReference type="Pfam" id="PF07776">
    <property type="entry name" value="zf-AD"/>
    <property type="match status" value="1"/>
</dbReference>